<reference evidence="4" key="1">
    <citation type="journal article" date="2023" name="Mol. Phylogenet. Evol.">
        <title>Genome-scale phylogeny and comparative genomics of the fungal order Sordariales.</title>
        <authorList>
            <person name="Hensen N."/>
            <person name="Bonometti L."/>
            <person name="Westerberg I."/>
            <person name="Brannstrom I.O."/>
            <person name="Guillou S."/>
            <person name="Cros-Aarteil S."/>
            <person name="Calhoun S."/>
            <person name="Haridas S."/>
            <person name="Kuo A."/>
            <person name="Mondo S."/>
            <person name="Pangilinan J."/>
            <person name="Riley R."/>
            <person name="LaButti K."/>
            <person name="Andreopoulos B."/>
            <person name="Lipzen A."/>
            <person name="Chen C."/>
            <person name="Yan M."/>
            <person name="Daum C."/>
            <person name="Ng V."/>
            <person name="Clum A."/>
            <person name="Steindorff A."/>
            <person name="Ohm R.A."/>
            <person name="Martin F."/>
            <person name="Silar P."/>
            <person name="Natvig D.O."/>
            <person name="Lalanne C."/>
            <person name="Gautier V."/>
            <person name="Ament-Velasquez S.L."/>
            <person name="Kruys A."/>
            <person name="Hutchinson M.I."/>
            <person name="Powell A.J."/>
            <person name="Barry K."/>
            <person name="Miller A.N."/>
            <person name="Grigoriev I.V."/>
            <person name="Debuchy R."/>
            <person name="Gladieux P."/>
            <person name="Hiltunen Thoren M."/>
            <person name="Johannesson H."/>
        </authorList>
    </citation>
    <scope>NUCLEOTIDE SEQUENCE</scope>
    <source>
        <strain evidence="4">CBS 757.83</strain>
    </source>
</reference>
<evidence type="ECO:0000256" key="1">
    <source>
        <dbReference type="ARBA" id="ARBA00023002"/>
    </source>
</evidence>
<feature type="domain" description="Thioester reductase (TE)" evidence="3">
    <location>
        <begin position="73"/>
        <end position="146"/>
    </location>
</feature>
<comment type="similarity">
    <text evidence="2">Belongs to the NAD(P)-dependent epimerase/dehydratase family. Dihydroflavonol-4-reductase subfamily.</text>
</comment>
<evidence type="ECO:0000313" key="4">
    <source>
        <dbReference type="EMBL" id="KAK4103023.1"/>
    </source>
</evidence>
<dbReference type="InterPro" id="IPR050425">
    <property type="entry name" value="NAD(P)_dehydrat-like"/>
</dbReference>
<dbReference type="InterPro" id="IPR036291">
    <property type="entry name" value="NAD(P)-bd_dom_sf"/>
</dbReference>
<dbReference type="PANTHER" id="PTHR10366">
    <property type="entry name" value="NAD DEPENDENT EPIMERASE/DEHYDRATASE"/>
    <property type="match status" value="1"/>
</dbReference>
<dbReference type="GO" id="GO:0016616">
    <property type="term" value="F:oxidoreductase activity, acting on the CH-OH group of donors, NAD or NADP as acceptor"/>
    <property type="evidence" value="ECO:0007669"/>
    <property type="project" value="TreeGrafter"/>
</dbReference>
<gene>
    <name evidence="4" type="ORF">N658DRAFT_395530</name>
</gene>
<comment type="caution">
    <text evidence="4">The sequence shown here is derived from an EMBL/GenBank/DDBJ whole genome shotgun (WGS) entry which is preliminary data.</text>
</comment>
<accession>A0AAN6Q3T9</accession>
<keyword evidence="1" id="KW-0560">Oxidoreductase</keyword>
<organism evidence="4 5">
    <name type="scientific">Parathielavia hyrcaniae</name>
    <dbReference type="NCBI Taxonomy" id="113614"/>
    <lineage>
        <taxon>Eukaryota</taxon>
        <taxon>Fungi</taxon>
        <taxon>Dikarya</taxon>
        <taxon>Ascomycota</taxon>
        <taxon>Pezizomycotina</taxon>
        <taxon>Sordariomycetes</taxon>
        <taxon>Sordariomycetidae</taxon>
        <taxon>Sordariales</taxon>
        <taxon>Chaetomiaceae</taxon>
        <taxon>Parathielavia</taxon>
    </lineage>
</organism>
<feature type="non-terminal residue" evidence="4">
    <location>
        <position position="350"/>
    </location>
</feature>
<reference evidence="4" key="2">
    <citation type="submission" date="2023-05" db="EMBL/GenBank/DDBJ databases">
        <authorList>
            <consortium name="Lawrence Berkeley National Laboratory"/>
            <person name="Steindorff A."/>
            <person name="Hensen N."/>
            <person name="Bonometti L."/>
            <person name="Westerberg I."/>
            <person name="Brannstrom I.O."/>
            <person name="Guillou S."/>
            <person name="Cros-Aarteil S."/>
            <person name="Calhoun S."/>
            <person name="Haridas S."/>
            <person name="Kuo A."/>
            <person name="Mondo S."/>
            <person name="Pangilinan J."/>
            <person name="Riley R."/>
            <person name="Labutti K."/>
            <person name="Andreopoulos B."/>
            <person name="Lipzen A."/>
            <person name="Chen C."/>
            <person name="Yanf M."/>
            <person name="Daum C."/>
            <person name="Ng V."/>
            <person name="Clum A."/>
            <person name="Ohm R."/>
            <person name="Martin F."/>
            <person name="Silar P."/>
            <person name="Natvig D."/>
            <person name="Lalanne C."/>
            <person name="Gautier V."/>
            <person name="Ament-Velasquez S.L."/>
            <person name="Kruys A."/>
            <person name="Hutchinson M.I."/>
            <person name="Powell A.J."/>
            <person name="Barry K."/>
            <person name="Miller A.N."/>
            <person name="Grigoriev I.V."/>
            <person name="Debuchy R."/>
            <person name="Gladieux P."/>
            <person name="Thoren M.H."/>
            <person name="Johannesson H."/>
        </authorList>
    </citation>
    <scope>NUCLEOTIDE SEQUENCE</scope>
    <source>
        <strain evidence="4">CBS 757.83</strain>
    </source>
</reference>
<evidence type="ECO:0000313" key="5">
    <source>
        <dbReference type="Proteomes" id="UP001305647"/>
    </source>
</evidence>
<name>A0AAN6Q3T9_9PEZI</name>
<protein>
    <submittedName>
        <fullName evidence="4">NAD(P)-binding protein</fullName>
    </submittedName>
</protein>
<feature type="non-terminal residue" evidence="4">
    <location>
        <position position="1"/>
    </location>
</feature>
<dbReference type="Pfam" id="PF07993">
    <property type="entry name" value="NAD_binding_4"/>
    <property type="match status" value="1"/>
</dbReference>
<dbReference type="Gene3D" id="3.40.50.720">
    <property type="entry name" value="NAD(P)-binding Rossmann-like Domain"/>
    <property type="match status" value="1"/>
</dbReference>
<dbReference type="InterPro" id="IPR013120">
    <property type="entry name" value="FAR_NAD-bd"/>
</dbReference>
<dbReference type="SUPFAM" id="SSF51735">
    <property type="entry name" value="NAD(P)-binding Rossmann-fold domains"/>
    <property type="match status" value="1"/>
</dbReference>
<evidence type="ECO:0000259" key="3">
    <source>
        <dbReference type="Pfam" id="PF07993"/>
    </source>
</evidence>
<dbReference type="AlphaFoldDB" id="A0AAN6Q3T9"/>
<dbReference type="Proteomes" id="UP001305647">
    <property type="component" value="Unassembled WGS sequence"/>
</dbReference>
<proteinExistence type="inferred from homology"/>
<keyword evidence="5" id="KW-1185">Reference proteome</keyword>
<dbReference type="PANTHER" id="PTHR10366:SF562">
    <property type="entry name" value="ALDEHYDE REDUCTASE II (AFU_ORTHOLOGUE AFUA_1G11360)"/>
    <property type="match status" value="1"/>
</dbReference>
<dbReference type="EMBL" id="MU863629">
    <property type="protein sequence ID" value="KAK4103023.1"/>
    <property type="molecule type" value="Genomic_DNA"/>
</dbReference>
<sequence length="350" mass="39588">IPTDDVVLVTHGTQPIPLQIIKQLLELGCRVRTTLSWMESAPWLNRLFSRYASAGKFEHVTLPPGHPTNRYFYQEAVKGVTAVVHSATLPRFNHALPEIWSMAADSVRYMLEAAEHEPSVRAFVYTSSIRAAAPLIPQTDERVKEDSWNAKDTILALTSRGQCSEETLRNSSLVRAEQAVWQWKVQAEQSGPGGSSFKINVVSPANVIGQNFAARYTDAWQNWIWQLYQTGRATEEIPGAGPTQTHWYVDVEDVALLHIAAIFDPEIVGQRLHAWGSYRNWNDAIEILNEYDPESQDKRSFFGHDGAVCGQLYTRAPEVRQMLQRWKGTDSSQPCWKPFEKTICESVDVF</sequence>
<evidence type="ECO:0000256" key="2">
    <source>
        <dbReference type="ARBA" id="ARBA00023445"/>
    </source>
</evidence>